<dbReference type="SMART" id="SM00347">
    <property type="entry name" value="HTH_MARR"/>
    <property type="match status" value="1"/>
</dbReference>
<dbReference type="EMBL" id="CP159218">
    <property type="protein sequence ID" value="XCG61840.1"/>
    <property type="molecule type" value="Genomic_DNA"/>
</dbReference>
<dbReference type="InterPro" id="IPR036388">
    <property type="entry name" value="WH-like_DNA-bd_sf"/>
</dbReference>
<organism evidence="2">
    <name type="scientific">Nakamurella sp. A5-74</name>
    <dbReference type="NCBI Taxonomy" id="3158264"/>
    <lineage>
        <taxon>Bacteria</taxon>
        <taxon>Bacillati</taxon>
        <taxon>Actinomycetota</taxon>
        <taxon>Actinomycetes</taxon>
        <taxon>Nakamurellales</taxon>
        <taxon>Nakamurellaceae</taxon>
        <taxon>Nakamurella</taxon>
    </lineage>
</organism>
<evidence type="ECO:0000313" key="2">
    <source>
        <dbReference type="EMBL" id="XCG61840.1"/>
    </source>
</evidence>
<dbReference type="GO" id="GO:0006950">
    <property type="term" value="P:response to stress"/>
    <property type="evidence" value="ECO:0007669"/>
    <property type="project" value="TreeGrafter"/>
</dbReference>
<accession>A0AAU8DJ93</accession>
<dbReference type="PANTHER" id="PTHR33164">
    <property type="entry name" value="TRANSCRIPTIONAL REGULATOR, MARR FAMILY"/>
    <property type="match status" value="1"/>
</dbReference>
<dbReference type="GO" id="GO:0003700">
    <property type="term" value="F:DNA-binding transcription factor activity"/>
    <property type="evidence" value="ECO:0007669"/>
    <property type="project" value="InterPro"/>
</dbReference>
<dbReference type="InterPro" id="IPR000835">
    <property type="entry name" value="HTH_MarR-typ"/>
</dbReference>
<evidence type="ECO:0000259" key="1">
    <source>
        <dbReference type="PROSITE" id="PS50995"/>
    </source>
</evidence>
<reference evidence="2" key="1">
    <citation type="submission" date="2024-05" db="EMBL/GenBank/DDBJ databases">
        <authorList>
            <person name="Cai S.Y."/>
            <person name="Jin L.M."/>
            <person name="Li H.R."/>
        </authorList>
    </citation>
    <scope>NUCLEOTIDE SEQUENCE</scope>
    <source>
        <strain evidence="2">A5-74</strain>
    </source>
</reference>
<dbReference type="RefSeq" id="WP_353647456.1">
    <property type="nucleotide sequence ID" value="NZ_CP159218.1"/>
</dbReference>
<dbReference type="Gene3D" id="1.10.10.10">
    <property type="entry name" value="Winged helix-like DNA-binding domain superfamily/Winged helix DNA-binding domain"/>
    <property type="match status" value="1"/>
</dbReference>
<dbReference type="SUPFAM" id="SSF46785">
    <property type="entry name" value="Winged helix' DNA-binding domain"/>
    <property type="match status" value="1"/>
</dbReference>
<dbReference type="PANTHER" id="PTHR33164:SF99">
    <property type="entry name" value="MARR FAMILY REGULATORY PROTEIN"/>
    <property type="match status" value="1"/>
</dbReference>
<name>A0AAU8DJ93_9ACTN</name>
<dbReference type="PROSITE" id="PS50995">
    <property type="entry name" value="HTH_MARR_2"/>
    <property type="match status" value="1"/>
</dbReference>
<dbReference type="InterPro" id="IPR039422">
    <property type="entry name" value="MarR/SlyA-like"/>
</dbReference>
<dbReference type="InterPro" id="IPR036390">
    <property type="entry name" value="WH_DNA-bd_sf"/>
</dbReference>
<proteinExistence type="predicted"/>
<feature type="domain" description="HTH marR-type" evidence="1">
    <location>
        <begin position="20"/>
        <end position="160"/>
    </location>
</feature>
<dbReference type="AlphaFoldDB" id="A0AAU8DJ93"/>
<gene>
    <name evidence="2" type="ORF">ABLG96_11120</name>
</gene>
<protein>
    <submittedName>
        <fullName evidence="2">MarR family winged helix-turn-helix transcriptional regulator</fullName>
    </submittedName>
</protein>
<sequence length="173" mass="18839">MTNGEPGLAPPVADHDPAWLSVLEQQAWRAALILRGPLMAELGRRLAHHSGLSIADYDVLVALSEVESGTMPVSELLAATDWEASRMSHQLTRMQKRGLLRRRTSRLDGRRSEVSLTPEGARSIRAAAPMHVKDVRELLIDRLEIRHLEALAAITAIVEGQGIRTGGGTDSGE</sequence>
<dbReference type="Pfam" id="PF12802">
    <property type="entry name" value="MarR_2"/>
    <property type="match status" value="1"/>
</dbReference>